<dbReference type="RefSeq" id="WP_068386836.1">
    <property type="nucleotide sequence ID" value="NZ_LSZO01000018.1"/>
</dbReference>
<dbReference type="Proteomes" id="UP000072660">
    <property type="component" value="Unassembled WGS sequence"/>
</dbReference>
<keyword evidence="2" id="KW-1185">Reference proteome</keyword>
<proteinExistence type="predicted"/>
<gene>
    <name evidence="1" type="ORF">AXE65_09230</name>
</gene>
<evidence type="ECO:0000313" key="2">
    <source>
        <dbReference type="Proteomes" id="UP000072660"/>
    </source>
</evidence>
<sequence>MLGWWIVISTLSPEEMDIPRDNTATLAHWEVSIGGIDWLDQLTRQGKAQQLRKDGYPSRWQARAEVILPLLEKGKLYVEYSNPEPPISSMDEGEEYVRPKRVHWFDEITQYPDRIAACNSEQMLTIDVWDLS</sequence>
<name>A0A139SXD8_9GAMM</name>
<dbReference type="OrthoDB" id="6883414at2"/>
<reference evidence="1 2" key="1">
    <citation type="submission" date="2016-02" db="EMBL/GenBank/DDBJ databases">
        <authorList>
            <person name="Wen L."/>
            <person name="He K."/>
            <person name="Yang H."/>
        </authorList>
    </citation>
    <scope>NUCLEOTIDE SEQUENCE [LARGE SCALE GENOMIC DNA]</scope>
    <source>
        <strain evidence="1 2">CV58</strain>
    </source>
</reference>
<protein>
    <submittedName>
        <fullName evidence="1">Uncharacterized protein</fullName>
    </submittedName>
</protein>
<dbReference type="EMBL" id="LSZO01000018">
    <property type="protein sequence ID" value="KXU39249.1"/>
    <property type="molecule type" value="Genomic_DNA"/>
</dbReference>
<dbReference type="AlphaFoldDB" id="A0A139SXD8"/>
<comment type="caution">
    <text evidence="1">The sequence shown here is derived from an EMBL/GenBank/DDBJ whole genome shotgun (WGS) entry which is preliminary data.</text>
</comment>
<organism evidence="1 2">
    <name type="scientific">Ventosimonas gracilis</name>
    <dbReference type="NCBI Taxonomy" id="1680762"/>
    <lineage>
        <taxon>Bacteria</taxon>
        <taxon>Pseudomonadati</taxon>
        <taxon>Pseudomonadota</taxon>
        <taxon>Gammaproteobacteria</taxon>
        <taxon>Pseudomonadales</taxon>
        <taxon>Ventosimonadaceae</taxon>
        <taxon>Ventosimonas</taxon>
    </lineage>
</organism>
<accession>A0A139SXD8</accession>
<evidence type="ECO:0000313" key="1">
    <source>
        <dbReference type="EMBL" id="KXU39249.1"/>
    </source>
</evidence>